<reference evidence="2 3" key="1">
    <citation type="submission" date="2013-12" db="EMBL/GenBank/DDBJ databases">
        <title>Draft genome of the parsitic nematode Ancylostoma duodenale.</title>
        <authorList>
            <person name="Mitreva M."/>
        </authorList>
    </citation>
    <scope>NUCLEOTIDE SEQUENCE [LARGE SCALE GENOMIC DNA]</scope>
    <source>
        <strain evidence="2 3">Zhejiang</strain>
    </source>
</reference>
<sequence length="60" mass="6434">AFPQATGILAVTATAATPLRIVAKAAIIESLHGWAAAAEIAYFAYIYANVPKEKFKMSFF</sequence>
<evidence type="ECO:0000313" key="3">
    <source>
        <dbReference type="Proteomes" id="UP000054047"/>
    </source>
</evidence>
<evidence type="ECO:0000313" key="2">
    <source>
        <dbReference type="EMBL" id="KIH44641.1"/>
    </source>
</evidence>
<comment type="similarity">
    <text evidence="1">Belongs to the reduced folate carrier (RFC) transporter (TC 2.A.48) family.</text>
</comment>
<name>A0A0C2FI61_9BILA</name>
<feature type="non-terminal residue" evidence="2">
    <location>
        <position position="1"/>
    </location>
</feature>
<dbReference type="Proteomes" id="UP000054047">
    <property type="component" value="Unassembled WGS sequence"/>
</dbReference>
<dbReference type="Pfam" id="PF01770">
    <property type="entry name" value="Folate_carrier"/>
    <property type="match status" value="1"/>
</dbReference>
<keyword evidence="3" id="KW-1185">Reference proteome</keyword>
<dbReference type="EMBL" id="KN776499">
    <property type="protein sequence ID" value="KIH44641.1"/>
    <property type="molecule type" value="Genomic_DNA"/>
</dbReference>
<dbReference type="GO" id="GO:0090482">
    <property type="term" value="F:vitamin transmembrane transporter activity"/>
    <property type="evidence" value="ECO:0007669"/>
    <property type="project" value="InterPro"/>
</dbReference>
<gene>
    <name evidence="2" type="ORF">ANCDUO_25333</name>
</gene>
<proteinExistence type="inferred from homology"/>
<organism evidence="2 3">
    <name type="scientific">Ancylostoma duodenale</name>
    <dbReference type="NCBI Taxonomy" id="51022"/>
    <lineage>
        <taxon>Eukaryota</taxon>
        <taxon>Metazoa</taxon>
        <taxon>Ecdysozoa</taxon>
        <taxon>Nematoda</taxon>
        <taxon>Chromadorea</taxon>
        <taxon>Rhabditida</taxon>
        <taxon>Rhabditina</taxon>
        <taxon>Rhabditomorpha</taxon>
        <taxon>Strongyloidea</taxon>
        <taxon>Ancylostomatidae</taxon>
        <taxon>Ancylostomatinae</taxon>
        <taxon>Ancylostoma</taxon>
    </lineage>
</organism>
<dbReference type="AlphaFoldDB" id="A0A0C2FI61"/>
<dbReference type="GO" id="GO:0016020">
    <property type="term" value="C:membrane"/>
    <property type="evidence" value="ECO:0007669"/>
    <property type="project" value="InterPro"/>
</dbReference>
<protein>
    <submittedName>
        <fullName evidence="2">Uncharacterized protein</fullName>
    </submittedName>
</protein>
<evidence type="ECO:0000256" key="1">
    <source>
        <dbReference type="ARBA" id="ARBA00005773"/>
    </source>
</evidence>
<dbReference type="InterPro" id="IPR002666">
    <property type="entry name" value="Folate_carrier"/>
</dbReference>
<accession>A0A0C2FI61</accession>